<gene>
    <name evidence="2" type="ORF">MNBD_ALPHA08-706</name>
</gene>
<protein>
    <recommendedName>
        <fullName evidence="3">Inner membrane protein YbaN</fullName>
    </recommendedName>
</protein>
<dbReference type="PANTHER" id="PTHR35813:SF1">
    <property type="entry name" value="INNER MEMBRANE PROTEIN YBAN"/>
    <property type="match status" value="1"/>
</dbReference>
<feature type="transmembrane region" description="Helical" evidence="1">
    <location>
        <begin position="96"/>
        <end position="114"/>
    </location>
</feature>
<keyword evidence="1" id="KW-0812">Transmembrane</keyword>
<evidence type="ECO:0000313" key="2">
    <source>
        <dbReference type="EMBL" id="VAV96267.1"/>
    </source>
</evidence>
<dbReference type="EMBL" id="UOEC01000132">
    <property type="protein sequence ID" value="VAV96267.1"/>
    <property type="molecule type" value="Genomic_DNA"/>
</dbReference>
<dbReference type="Pfam" id="PF04304">
    <property type="entry name" value="DUF454"/>
    <property type="match status" value="1"/>
</dbReference>
<organism evidence="2">
    <name type="scientific">hydrothermal vent metagenome</name>
    <dbReference type="NCBI Taxonomy" id="652676"/>
    <lineage>
        <taxon>unclassified sequences</taxon>
        <taxon>metagenomes</taxon>
        <taxon>ecological metagenomes</taxon>
    </lineage>
</organism>
<name>A0A3B0RVK1_9ZZZZ</name>
<sequence>MKRLWWKIAGIVALAAGIIGIVLPLLPTTPFLLLAAFCFDRGSPALHNWLISHAHLGPIIQNWRDHGAVPTSAKVIAVVFMAAAFFGGVYVELNPWVLALQAVIFSSVALFLITRPSPPGK</sequence>
<dbReference type="GO" id="GO:0005886">
    <property type="term" value="C:plasma membrane"/>
    <property type="evidence" value="ECO:0007669"/>
    <property type="project" value="TreeGrafter"/>
</dbReference>
<keyword evidence="1" id="KW-1133">Transmembrane helix</keyword>
<evidence type="ECO:0000256" key="1">
    <source>
        <dbReference type="SAM" id="Phobius"/>
    </source>
</evidence>
<dbReference type="PANTHER" id="PTHR35813">
    <property type="entry name" value="INNER MEMBRANE PROTEIN YBAN"/>
    <property type="match status" value="1"/>
</dbReference>
<dbReference type="InterPro" id="IPR007401">
    <property type="entry name" value="DUF454"/>
</dbReference>
<reference evidence="2" key="1">
    <citation type="submission" date="2018-06" db="EMBL/GenBank/DDBJ databases">
        <authorList>
            <person name="Zhirakovskaya E."/>
        </authorList>
    </citation>
    <scope>NUCLEOTIDE SEQUENCE</scope>
</reference>
<proteinExistence type="predicted"/>
<dbReference type="AlphaFoldDB" id="A0A3B0RVK1"/>
<dbReference type="PIRSF" id="PIRSF016789">
    <property type="entry name" value="DUF454"/>
    <property type="match status" value="1"/>
</dbReference>
<keyword evidence="1" id="KW-0472">Membrane</keyword>
<feature type="transmembrane region" description="Helical" evidence="1">
    <location>
        <begin position="72"/>
        <end position="90"/>
    </location>
</feature>
<accession>A0A3B0RVK1</accession>
<evidence type="ECO:0008006" key="3">
    <source>
        <dbReference type="Google" id="ProtNLM"/>
    </source>
</evidence>
<feature type="transmembrane region" description="Helical" evidence="1">
    <location>
        <begin position="5"/>
        <end position="25"/>
    </location>
</feature>